<keyword evidence="2" id="KW-0732">Signal</keyword>
<dbReference type="InterPro" id="IPR003961">
    <property type="entry name" value="FN3_dom"/>
</dbReference>
<dbReference type="InterPro" id="IPR013783">
    <property type="entry name" value="Ig-like_fold"/>
</dbReference>
<dbReference type="InterPro" id="IPR036116">
    <property type="entry name" value="FN3_sf"/>
</dbReference>
<dbReference type="Proteomes" id="UP000178534">
    <property type="component" value="Unassembled WGS sequence"/>
</dbReference>
<evidence type="ECO:0000256" key="2">
    <source>
        <dbReference type="SAM" id="SignalP"/>
    </source>
</evidence>
<evidence type="ECO:0000256" key="1">
    <source>
        <dbReference type="SAM" id="MobiDB-lite"/>
    </source>
</evidence>
<dbReference type="InterPro" id="IPR002477">
    <property type="entry name" value="Peptidoglycan-bd-like"/>
</dbReference>
<protein>
    <recommendedName>
        <fullName evidence="3">Fibronectin type-III domain-containing protein</fullName>
    </recommendedName>
</protein>
<dbReference type="InterPro" id="IPR036366">
    <property type="entry name" value="PGBDSf"/>
</dbReference>
<dbReference type="SUPFAM" id="SSF49265">
    <property type="entry name" value="Fibronectin type III"/>
    <property type="match status" value="1"/>
</dbReference>
<sequence length="1524" mass="154615">MNLLKARLHVFAAIATVASAFFLFFTTAPLAYAVDEFSVIPSTAATDNLIGATNAQWVFTATTTAEIATSSVIQLIFPNISQGAVPFSITGASVLATSSDMVGVFDLYTTPTGAVSGVVAAQSQLGPVVYGYATSTIPAGTMFSVTLTGITNATGQLSVLQNLAWMVYAGTPADPGQPESTLSSTAFNAANQTASRGLIRGGGALVSDVSSAISATSYATSTATSITLAIKTTTEIPIGGKIGINLPSEYSLMNATVTDTEIINGGSATVVNGAIATSTGQGVNRVILTTSGDVVSAGDILTVTINGLTNPATAGVYRPFSIFTMKANSGLLDGSYFGFEPADFGSGAPPPQDTLHVGGLNTIIIQVRKQSGGSTVALTGNELTSVKVGAGCPDKQFFIGERWLDASSNAQYDNALDCNYMLGVSPFDASDQSFYNNFLPPGFKSLNVVSSGSTGAIATTTLVFGVPNSTTTLKLTGGVAGQTAFIQAFSSENESYTEVFTDTTYATPGFDGSGNGYARVLIDSGKDWSFNVMGGVFGSGANFSNGAGAKLWPPVIPSIRLTAASTSNLGTFPYVVADKNLVVTLSKSGASGNVDNACVGVMRSGGGIFMGPQDMVCQTNYDSDGNSSLDSYRFKVPAGTITIQIDRGGFGAPLSYPVGITNATTTKTIALSSPTSYIVVNVETSGGTAINGAPVFAYGSSGFGNGMTSTTGSTTLYVSPGTYTVEGFAPAFGPLTAQTATVSEGSNPSVTFTVNTANLKTISGRVTQGGSGVAGIKIGAHGTGNTTGGNGTETDADGYYTLYVPTGTYEIGGWSADIGGLSPLTADVSSSNATGKNWSLSAQGTLHIEIQNSSNISPLFAGAFDATTGRGNGTDSWSASSTSKVANITLPAGTYDVHAGSPSLGEFGSQADVEITAEETINVIFNASASVTLVTLSGSVTASAVGVADVNVWASRVNGPGFFSTQTDENGDYSLQVPDGITYRVGARSLAYITVEGDTNVVVSGNATRDFTLSTAANTITGTVKNSEGTGIANGWVMAFKTNGNASSTQTGAPTDASGNYSLNVDANSTWDIVAEGPCYLRSTAISASADDTGKNITLAARSGCTAPTPEIHAITDSSGGQISQSNMTLSIPANALGTSQSSVSVSVSDASNAVASANATPLDDSVKTITASDSSGQSITTLNNNASLILEYDPAELPNGFDESTLQLAYFDSTTAQWEPVAATVDTTNNTLTAQISHFTDYGPILPGVPDAPTGLATASISASQINLSWTASPTADTYVIYRSLTDSGFTTAIVSGITGTTYSNDSGLSANTTYYYEVAGVNDNGEGPNSSSANAKTQSGPSGGSGESSGSSGGSIVSVVTTTTTATTATTTATSTTATATSTPVTVTATTAAFTIPTTPEARQALITELLAQITALRAQLVALGGADPSISALLNANPNASFKRDLKLGSIGEDVRALQVWLNAHGFTVAKSGPGSRGKETTKFGSLTKAALVKFQSAKGIKPSAGYFGPKTRAFLGANSQ</sequence>
<accession>A0A1G2DD45</accession>
<dbReference type="Pfam" id="PF00041">
    <property type="entry name" value="fn3"/>
    <property type="match status" value="1"/>
</dbReference>
<dbReference type="InterPro" id="IPR036365">
    <property type="entry name" value="PGBD-like_sf"/>
</dbReference>
<dbReference type="Gene3D" id="2.60.40.10">
    <property type="entry name" value="Immunoglobulins"/>
    <property type="match status" value="1"/>
</dbReference>
<name>A0A1G2DD45_9BACT</name>
<dbReference type="SUPFAM" id="SSF47090">
    <property type="entry name" value="PGBD-like"/>
    <property type="match status" value="1"/>
</dbReference>
<reference evidence="4 5" key="1">
    <citation type="journal article" date="2016" name="Nat. Commun.">
        <title>Thousands of microbial genomes shed light on interconnected biogeochemical processes in an aquifer system.</title>
        <authorList>
            <person name="Anantharaman K."/>
            <person name="Brown C.T."/>
            <person name="Hug L.A."/>
            <person name="Sharon I."/>
            <person name="Castelle C.J."/>
            <person name="Probst A.J."/>
            <person name="Thomas B.C."/>
            <person name="Singh A."/>
            <person name="Wilkins M.J."/>
            <person name="Karaoz U."/>
            <person name="Brodie E.L."/>
            <person name="Williams K.H."/>
            <person name="Hubbard S.S."/>
            <person name="Banfield J.F."/>
        </authorList>
    </citation>
    <scope>NUCLEOTIDE SEQUENCE [LARGE SCALE GENOMIC DNA]</scope>
</reference>
<dbReference type="Gene3D" id="1.10.101.10">
    <property type="entry name" value="PGBD-like superfamily/PGBD"/>
    <property type="match status" value="1"/>
</dbReference>
<comment type="caution">
    <text evidence="4">The sequence shown here is derived from an EMBL/GenBank/DDBJ whole genome shotgun (WGS) entry which is preliminary data.</text>
</comment>
<feature type="domain" description="Fibronectin type-III" evidence="3">
    <location>
        <begin position="1253"/>
        <end position="1342"/>
    </location>
</feature>
<proteinExistence type="predicted"/>
<feature type="compositionally biased region" description="Polar residues" evidence="1">
    <location>
        <begin position="1329"/>
        <end position="1340"/>
    </location>
</feature>
<feature type="region of interest" description="Disordered" evidence="1">
    <location>
        <begin position="1327"/>
        <end position="1358"/>
    </location>
</feature>
<gene>
    <name evidence="4" type="ORF">A2942_04315</name>
</gene>
<feature type="signal peptide" evidence="2">
    <location>
        <begin position="1"/>
        <end position="33"/>
    </location>
</feature>
<dbReference type="Pfam" id="PF01471">
    <property type="entry name" value="PG_binding_1"/>
    <property type="match status" value="1"/>
</dbReference>
<organism evidence="4 5">
    <name type="scientific">Candidatus Lloydbacteria bacterium RIFCSPLOWO2_01_FULL_50_20</name>
    <dbReference type="NCBI Taxonomy" id="1798665"/>
    <lineage>
        <taxon>Bacteria</taxon>
        <taxon>Candidatus Lloydiibacteriota</taxon>
    </lineage>
</organism>
<dbReference type="STRING" id="1798665.A2942_04315"/>
<feature type="compositionally biased region" description="Gly residues" evidence="1">
    <location>
        <begin position="1343"/>
        <end position="1355"/>
    </location>
</feature>
<feature type="chain" id="PRO_5009582518" description="Fibronectin type-III domain-containing protein" evidence="2">
    <location>
        <begin position="34"/>
        <end position="1524"/>
    </location>
</feature>
<dbReference type="EMBL" id="MHLP01000037">
    <property type="protein sequence ID" value="OGZ11443.1"/>
    <property type="molecule type" value="Genomic_DNA"/>
</dbReference>
<evidence type="ECO:0000313" key="4">
    <source>
        <dbReference type="EMBL" id="OGZ11443.1"/>
    </source>
</evidence>
<dbReference type="SMART" id="SM00060">
    <property type="entry name" value="FN3"/>
    <property type="match status" value="1"/>
</dbReference>
<dbReference type="SUPFAM" id="SSF49464">
    <property type="entry name" value="Carboxypeptidase regulatory domain-like"/>
    <property type="match status" value="4"/>
</dbReference>
<evidence type="ECO:0000313" key="5">
    <source>
        <dbReference type="Proteomes" id="UP000178534"/>
    </source>
</evidence>
<evidence type="ECO:0000259" key="3">
    <source>
        <dbReference type="PROSITE" id="PS50853"/>
    </source>
</evidence>
<dbReference type="Gene3D" id="2.60.40.1120">
    <property type="entry name" value="Carboxypeptidase-like, regulatory domain"/>
    <property type="match status" value="2"/>
</dbReference>
<dbReference type="PROSITE" id="PS50853">
    <property type="entry name" value="FN3"/>
    <property type="match status" value="1"/>
</dbReference>
<dbReference type="CDD" id="cd00063">
    <property type="entry name" value="FN3"/>
    <property type="match status" value="1"/>
</dbReference>
<dbReference type="InterPro" id="IPR008969">
    <property type="entry name" value="CarboxyPept-like_regulatory"/>
</dbReference>